<evidence type="ECO:0000259" key="3">
    <source>
        <dbReference type="PROSITE" id="PS01031"/>
    </source>
</evidence>
<name>A0A146GDB0_TERSA</name>
<keyword evidence="5" id="KW-1185">Reference proteome</keyword>
<dbReference type="InterPro" id="IPR008978">
    <property type="entry name" value="HSP20-like_chaperone"/>
</dbReference>
<dbReference type="EMBL" id="BDCO01000003">
    <property type="protein sequence ID" value="GAT35549.1"/>
    <property type="molecule type" value="Genomic_DNA"/>
</dbReference>
<proteinExistence type="inferred from homology"/>
<feature type="domain" description="SHSP" evidence="3">
    <location>
        <begin position="31"/>
        <end position="134"/>
    </location>
</feature>
<dbReference type="PROSITE" id="PS01031">
    <property type="entry name" value="SHSP"/>
    <property type="match status" value="1"/>
</dbReference>
<dbReference type="SUPFAM" id="SSF49764">
    <property type="entry name" value="HSP20-like chaperones"/>
    <property type="match status" value="1"/>
</dbReference>
<dbReference type="Pfam" id="PF00011">
    <property type="entry name" value="HSP20"/>
    <property type="match status" value="1"/>
</dbReference>
<gene>
    <name evidence="4" type="ORF">TSACC_3620</name>
</gene>
<dbReference type="InParanoid" id="A0A146GDB0"/>
<accession>A0A146GDB0</accession>
<comment type="caution">
    <text evidence="4">The sequence shown here is derived from an EMBL/GenBank/DDBJ whole genome shotgun (WGS) entry which is preliminary data.</text>
</comment>
<evidence type="ECO:0000256" key="2">
    <source>
        <dbReference type="RuleBase" id="RU003616"/>
    </source>
</evidence>
<evidence type="ECO:0000313" key="5">
    <source>
        <dbReference type="Proteomes" id="UP000076023"/>
    </source>
</evidence>
<comment type="similarity">
    <text evidence="1 2">Belongs to the small heat shock protein (HSP20) family.</text>
</comment>
<dbReference type="Proteomes" id="UP000076023">
    <property type="component" value="Unassembled WGS sequence"/>
</dbReference>
<evidence type="ECO:0000256" key="1">
    <source>
        <dbReference type="PROSITE-ProRule" id="PRU00285"/>
    </source>
</evidence>
<dbReference type="Gene3D" id="2.60.40.790">
    <property type="match status" value="1"/>
</dbReference>
<protein>
    <submittedName>
        <fullName evidence="4">HSP20 family protein</fullName>
    </submittedName>
</protein>
<reference evidence="5" key="1">
    <citation type="journal article" date="2017" name="Genome Announc.">
        <title>Draft Genome Sequence of Terrimicrobium sacchariphilum NM-5T, a Facultative Anaerobic Soil Bacterium of the Class Spartobacteria.</title>
        <authorList>
            <person name="Qiu Y.L."/>
            <person name="Tourlousse D.M."/>
            <person name="Matsuura N."/>
            <person name="Ohashi A."/>
            <person name="Sekiguchi Y."/>
        </authorList>
    </citation>
    <scope>NUCLEOTIDE SEQUENCE [LARGE SCALE GENOMIC DNA]</scope>
    <source>
        <strain evidence="5">NM-5</strain>
    </source>
</reference>
<dbReference type="STRING" id="690879.TSACC_3620"/>
<sequence length="134" mass="14811">MGDLNSLKLRWLHGQLLDAASRHLATFSHVPHSAAWQPAVNAYRCDRCVRICVDLAGVDKSEIDLTIEPGRLRIRGRRSLPEPAAPHGKAVQVLAMEIDYGPFERDVLLPAGVDVSRVTAEQKNGLLWIDLPLS</sequence>
<organism evidence="4 5">
    <name type="scientific">Terrimicrobium sacchariphilum</name>
    <dbReference type="NCBI Taxonomy" id="690879"/>
    <lineage>
        <taxon>Bacteria</taxon>
        <taxon>Pseudomonadati</taxon>
        <taxon>Verrucomicrobiota</taxon>
        <taxon>Terrimicrobiia</taxon>
        <taxon>Terrimicrobiales</taxon>
        <taxon>Terrimicrobiaceae</taxon>
        <taxon>Terrimicrobium</taxon>
    </lineage>
</organism>
<dbReference type="AlphaFoldDB" id="A0A146GDB0"/>
<dbReference type="RefSeq" id="WP_075081348.1">
    <property type="nucleotide sequence ID" value="NZ_BDCO01000003.1"/>
</dbReference>
<dbReference type="InterPro" id="IPR002068">
    <property type="entry name" value="A-crystallin/Hsp20_dom"/>
</dbReference>
<evidence type="ECO:0000313" key="4">
    <source>
        <dbReference type="EMBL" id="GAT35549.1"/>
    </source>
</evidence>
<dbReference type="CDD" id="cd06464">
    <property type="entry name" value="ACD_sHsps-like"/>
    <property type="match status" value="1"/>
</dbReference>
<dbReference type="OrthoDB" id="189458at2"/>